<gene>
    <name evidence="2" type="ORF">E6C76_02855</name>
</gene>
<accession>A0A4S4B4W8</accession>
<evidence type="ECO:0000256" key="1">
    <source>
        <dbReference type="SAM" id="SignalP"/>
    </source>
</evidence>
<evidence type="ECO:0000313" key="3">
    <source>
        <dbReference type="Proteomes" id="UP000308430"/>
    </source>
</evidence>
<dbReference type="OrthoDB" id="8776561at2"/>
<feature type="chain" id="PRO_5020671787" description="Lipoprotein" evidence="1">
    <location>
        <begin position="23"/>
        <end position="203"/>
    </location>
</feature>
<dbReference type="EMBL" id="SSOC01000001">
    <property type="protein sequence ID" value="THF67331.1"/>
    <property type="molecule type" value="Genomic_DNA"/>
</dbReference>
<organism evidence="2 3">
    <name type="scientific">Pseudothauera nasutitermitis</name>
    <dbReference type="NCBI Taxonomy" id="2565930"/>
    <lineage>
        <taxon>Bacteria</taxon>
        <taxon>Pseudomonadati</taxon>
        <taxon>Pseudomonadota</taxon>
        <taxon>Betaproteobacteria</taxon>
        <taxon>Rhodocyclales</taxon>
        <taxon>Zoogloeaceae</taxon>
        <taxon>Pseudothauera</taxon>
    </lineage>
</organism>
<keyword evidence="3" id="KW-1185">Reference proteome</keyword>
<dbReference type="Proteomes" id="UP000308430">
    <property type="component" value="Unassembled WGS sequence"/>
</dbReference>
<comment type="caution">
    <text evidence="2">The sequence shown here is derived from an EMBL/GenBank/DDBJ whole genome shotgun (WGS) entry which is preliminary data.</text>
</comment>
<proteinExistence type="predicted"/>
<name>A0A4S4B4W8_9RHOO</name>
<sequence>MKGTLLLALATAGLLTHSSAWSAPAQDSIARGLMILHGERLIFSPCRERSYVQVEDESPGGETVAALRALGLAQDIPLYVELFGSAEGGALRMRGLNFAHTEARCPAPRHATGAWQAAGDSPAWRMNLVGEVMHLERAEQPALRTPIRVETAAAVHLRATDGSARQWTLEKKTCLKREQGFASGWSATGHIDGETLSGCAWKP</sequence>
<feature type="signal peptide" evidence="1">
    <location>
        <begin position="1"/>
        <end position="22"/>
    </location>
</feature>
<keyword evidence="1" id="KW-0732">Signal</keyword>
<dbReference type="RefSeq" id="WP_136346740.1">
    <property type="nucleotide sequence ID" value="NZ_SSOC01000001.1"/>
</dbReference>
<evidence type="ECO:0000313" key="2">
    <source>
        <dbReference type="EMBL" id="THF67331.1"/>
    </source>
</evidence>
<evidence type="ECO:0008006" key="4">
    <source>
        <dbReference type="Google" id="ProtNLM"/>
    </source>
</evidence>
<protein>
    <recommendedName>
        <fullName evidence="4">Lipoprotein</fullName>
    </recommendedName>
</protein>
<reference evidence="2 3" key="1">
    <citation type="submission" date="2019-04" db="EMBL/GenBank/DDBJ databases">
        <title>Azoarcus nasutitermitis sp. nov. isolated from termite nest.</title>
        <authorList>
            <person name="Lin S.-Y."/>
            <person name="Hameed A."/>
            <person name="Hsu Y.-H."/>
            <person name="Young C.-C."/>
        </authorList>
    </citation>
    <scope>NUCLEOTIDE SEQUENCE [LARGE SCALE GENOMIC DNA]</scope>
    <source>
        <strain evidence="2 3">CC-YHH838</strain>
    </source>
</reference>
<dbReference type="AlphaFoldDB" id="A0A4S4B4W8"/>